<dbReference type="GO" id="GO:0008765">
    <property type="term" value="F:UDP-N-acetylmuramoylalanyl-D-glutamate-2,6-diaminopimelate ligase activity"/>
    <property type="evidence" value="ECO:0007669"/>
    <property type="project" value="UniProtKB-UniRule"/>
</dbReference>
<keyword evidence="2 11" id="KW-0963">Cytoplasm</keyword>
<evidence type="ECO:0000313" key="16">
    <source>
        <dbReference type="EMBL" id="KHE92780.1"/>
    </source>
</evidence>
<dbReference type="PATRIC" id="fig|237368.3.peg.1609"/>
<dbReference type="GO" id="GO:0009252">
    <property type="term" value="P:peptidoglycan biosynthetic process"/>
    <property type="evidence" value="ECO:0007669"/>
    <property type="project" value="UniProtKB-UniRule"/>
</dbReference>
<dbReference type="InterPro" id="IPR005761">
    <property type="entry name" value="UDP-N-AcMur-Glu-dNH2Pim_ligase"/>
</dbReference>
<dbReference type="eggNOG" id="COG0769">
    <property type="taxonomic scope" value="Bacteria"/>
</dbReference>
<dbReference type="Gene3D" id="3.90.190.20">
    <property type="entry name" value="Mur ligase, C-terminal domain"/>
    <property type="match status" value="1"/>
</dbReference>
<evidence type="ECO:0000256" key="2">
    <source>
        <dbReference type="ARBA" id="ARBA00022490"/>
    </source>
</evidence>
<evidence type="ECO:0000259" key="14">
    <source>
        <dbReference type="Pfam" id="PF02875"/>
    </source>
</evidence>
<gene>
    <name evidence="11 16" type="primary">murE</name>
    <name evidence="16" type="ORF">SCABRO_01468</name>
</gene>
<evidence type="ECO:0000256" key="8">
    <source>
        <dbReference type="ARBA" id="ARBA00022984"/>
    </source>
</evidence>
<feature type="binding site" evidence="11">
    <location>
        <position position="185"/>
    </location>
    <ligand>
        <name>UDP-N-acetyl-alpha-D-muramoyl-L-alanyl-D-glutamate</name>
        <dbReference type="ChEBI" id="CHEBI:83900"/>
    </ligand>
</feature>
<dbReference type="InterPro" id="IPR000713">
    <property type="entry name" value="Mur_ligase_N"/>
</dbReference>
<accession>A0A0B0EQ35</accession>
<dbReference type="SUPFAM" id="SSF63418">
    <property type="entry name" value="MurE/MurF N-terminal domain"/>
    <property type="match status" value="1"/>
</dbReference>
<dbReference type="Gene3D" id="3.40.1190.10">
    <property type="entry name" value="Mur-like, catalytic domain"/>
    <property type="match status" value="1"/>
</dbReference>
<feature type="domain" description="Mur ligase central" evidence="15">
    <location>
        <begin position="108"/>
        <end position="307"/>
    </location>
</feature>
<evidence type="ECO:0000256" key="5">
    <source>
        <dbReference type="ARBA" id="ARBA00022741"/>
    </source>
</evidence>
<organism evidence="16 17">
    <name type="scientific">Candidatus Scalindua brodae</name>
    <dbReference type="NCBI Taxonomy" id="237368"/>
    <lineage>
        <taxon>Bacteria</taxon>
        <taxon>Pseudomonadati</taxon>
        <taxon>Planctomycetota</taxon>
        <taxon>Candidatus Brocadiia</taxon>
        <taxon>Candidatus Brocadiales</taxon>
        <taxon>Candidatus Scalinduaceae</taxon>
        <taxon>Candidatus Scalindua</taxon>
    </lineage>
</organism>
<feature type="binding site" evidence="11">
    <location>
        <position position="30"/>
    </location>
    <ligand>
        <name>UDP-N-acetyl-alpha-D-muramoyl-L-alanyl-D-glutamate</name>
        <dbReference type="ChEBI" id="CHEBI:83900"/>
    </ligand>
</feature>
<dbReference type="Proteomes" id="UP000030652">
    <property type="component" value="Unassembled WGS sequence"/>
</dbReference>
<dbReference type="GO" id="GO:0071555">
    <property type="term" value="P:cell wall organization"/>
    <property type="evidence" value="ECO:0007669"/>
    <property type="project" value="UniProtKB-KW"/>
</dbReference>
<keyword evidence="9 11" id="KW-0131">Cell cycle</keyword>
<feature type="binding site" evidence="11">
    <location>
        <position position="187"/>
    </location>
    <ligand>
        <name>UDP-N-acetyl-alpha-D-muramoyl-L-alanyl-D-glutamate</name>
        <dbReference type="ChEBI" id="CHEBI:83900"/>
    </ligand>
</feature>
<feature type="binding site" evidence="11">
    <location>
        <begin position="403"/>
        <end position="406"/>
    </location>
    <ligand>
        <name>meso-2,6-diaminopimelate</name>
        <dbReference type="ChEBI" id="CHEBI:57791"/>
    </ligand>
</feature>
<keyword evidence="4 11" id="KW-0132">Cell division</keyword>
<evidence type="ECO:0000256" key="7">
    <source>
        <dbReference type="ARBA" id="ARBA00022960"/>
    </source>
</evidence>
<comment type="similarity">
    <text evidence="1 11">Belongs to the MurCDEF family. MurE subfamily.</text>
</comment>
<dbReference type="PANTHER" id="PTHR23135">
    <property type="entry name" value="MUR LIGASE FAMILY MEMBER"/>
    <property type="match status" value="1"/>
</dbReference>
<feature type="domain" description="Mur ligase C-terminal" evidence="14">
    <location>
        <begin position="330"/>
        <end position="456"/>
    </location>
</feature>
<keyword evidence="7 11" id="KW-0133">Cell shape</keyword>
<dbReference type="InterPro" id="IPR004101">
    <property type="entry name" value="Mur_ligase_C"/>
</dbReference>
<dbReference type="InterPro" id="IPR013221">
    <property type="entry name" value="Mur_ligase_cen"/>
</dbReference>
<dbReference type="InterPro" id="IPR036565">
    <property type="entry name" value="Mur-like_cat_sf"/>
</dbReference>
<evidence type="ECO:0000256" key="10">
    <source>
        <dbReference type="ARBA" id="ARBA00023316"/>
    </source>
</evidence>
<evidence type="ECO:0000256" key="6">
    <source>
        <dbReference type="ARBA" id="ARBA00022840"/>
    </source>
</evidence>
<dbReference type="Pfam" id="PF08245">
    <property type="entry name" value="Mur_ligase_M"/>
    <property type="match status" value="1"/>
</dbReference>
<feature type="binding site" evidence="11">
    <location>
        <begin position="110"/>
        <end position="116"/>
    </location>
    <ligand>
        <name>ATP</name>
        <dbReference type="ChEBI" id="CHEBI:30616"/>
    </ligand>
</feature>
<comment type="PTM">
    <text evidence="11">Carboxylation is probably crucial for Mg(2+) binding and, consequently, for the gamma-phosphate positioning of ATP.</text>
</comment>
<evidence type="ECO:0000256" key="3">
    <source>
        <dbReference type="ARBA" id="ARBA00022598"/>
    </source>
</evidence>
<feature type="binding site" evidence="11">
    <location>
        <position position="454"/>
    </location>
    <ligand>
        <name>meso-2,6-diaminopimelate</name>
        <dbReference type="ChEBI" id="CHEBI:57791"/>
    </ligand>
</feature>
<feature type="short sequence motif" description="Meso-diaminopimelate recognition motif" evidence="11">
    <location>
        <begin position="403"/>
        <end position="406"/>
    </location>
</feature>
<dbReference type="AlphaFoldDB" id="A0A0B0EQ35"/>
<dbReference type="InterPro" id="IPR035911">
    <property type="entry name" value="MurE/MurF_N"/>
</dbReference>
<dbReference type="UniPathway" id="UPA00219"/>
<evidence type="ECO:0000259" key="13">
    <source>
        <dbReference type="Pfam" id="PF01225"/>
    </source>
</evidence>
<comment type="caution">
    <text evidence="16">The sequence shown here is derived from an EMBL/GenBank/DDBJ whole genome shotgun (WGS) entry which is preliminary data.</text>
</comment>
<dbReference type="EC" id="6.3.2.13" evidence="11"/>
<feature type="binding site" evidence="11">
    <location>
        <position position="458"/>
    </location>
    <ligand>
        <name>meso-2,6-diaminopimelate</name>
        <dbReference type="ChEBI" id="CHEBI:57791"/>
    </ligand>
</feature>
<dbReference type="InterPro" id="IPR018109">
    <property type="entry name" value="Folylpolyglutamate_synth_CS"/>
</dbReference>
<comment type="subcellular location">
    <subcellularLocation>
        <location evidence="11 12">Cytoplasm</location>
    </subcellularLocation>
</comment>
<sequence>MKLSALVRHLGSMGTYNLCDVEITGITNDSRKVRPGYLYVAIKGYKTDGHNFIKKSLERGAQAIVSEEKFSFNTNIPQIIVRNTRKALSSLSCCFYNNPSQKINLVGVTGTNGKTTTTFLTKSVIEKAGYEAGLIGTINYQIGKKIITAKETTPESVELQRLIAEMVAAKMKFAVMEVSSHSAIQHRIENIDFKTAVFTNITTEHMDYHKTISNYIKAKAELFKNLKKDSFAVLNADDESSEYFADRTNAKILWYGIENNADIKAEICRESTSNNMIKLSYSGREIDMKIPFVGLHNVYNALASVASAISLGFELDVIKSGIETAPTVPGRLENVPCNRGFKVVVDYAHTPHALETVLHALKNMIKGRLLLVFGCGGDRDKEKRPQMGRIAEEKSDIFWLTNDNPRSEDPLNIIGDIKAGIKSERSFYIQTNRRKAIAEALSEAKDGDLVLIAGKGHEKYQIIKDTIFPFDDREVVKKILSKKTVNDLL</sequence>
<evidence type="ECO:0000256" key="9">
    <source>
        <dbReference type="ARBA" id="ARBA00023306"/>
    </source>
</evidence>
<dbReference type="SUPFAM" id="SSF53244">
    <property type="entry name" value="MurD-like peptide ligases, peptide-binding domain"/>
    <property type="match status" value="1"/>
</dbReference>
<dbReference type="GO" id="GO:0008360">
    <property type="term" value="P:regulation of cell shape"/>
    <property type="evidence" value="ECO:0007669"/>
    <property type="project" value="UniProtKB-KW"/>
</dbReference>
<comment type="catalytic activity">
    <reaction evidence="11">
        <text>UDP-N-acetyl-alpha-D-muramoyl-L-alanyl-D-glutamate + meso-2,6-diaminopimelate + ATP = UDP-N-acetyl-alpha-D-muramoyl-L-alanyl-gamma-D-glutamyl-meso-2,6-diaminopimelate + ADP + phosphate + H(+)</text>
        <dbReference type="Rhea" id="RHEA:23676"/>
        <dbReference type="ChEBI" id="CHEBI:15378"/>
        <dbReference type="ChEBI" id="CHEBI:30616"/>
        <dbReference type="ChEBI" id="CHEBI:43474"/>
        <dbReference type="ChEBI" id="CHEBI:57791"/>
        <dbReference type="ChEBI" id="CHEBI:83900"/>
        <dbReference type="ChEBI" id="CHEBI:83905"/>
        <dbReference type="ChEBI" id="CHEBI:456216"/>
        <dbReference type="EC" id="6.3.2.13"/>
    </reaction>
</comment>
<comment type="function">
    <text evidence="11">Catalyzes the addition of meso-diaminopimelic acid to the nucleotide precursor UDP-N-acetylmuramoyl-L-alanyl-D-glutamate (UMAG) in the biosynthesis of bacterial cell-wall peptidoglycan.</text>
</comment>
<dbReference type="GO" id="GO:0005524">
    <property type="term" value="F:ATP binding"/>
    <property type="evidence" value="ECO:0007669"/>
    <property type="project" value="UniProtKB-UniRule"/>
</dbReference>
<feature type="domain" description="Mur ligase N-terminal catalytic" evidence="13">
    <location>
        <begin position="22"/>
        <end position="92"/>
    </location>
</feature>
<evidence type="ECO:0000256" key="1">
    <source>
        <dbReference type="ARBA" id="ARBA00005898"/>
    </source>
</evidence>
<dbReference type="NCBIfam" id="TIGR01085">
    <property type="entry name" value="murE"/>
    <property type="match status" value="1"/>
</dbReference>
<dbReference type="SUPFAM" id="SSF53623">
    <property type="entry name" value="MurD-like peptide ligases, catalytic domain"/>
    <property type="match status" value="1"/>
</dbReference>
<dbReference type="Pfam" id="PF01225">
    <property type="entry name" value="Mur_ligase"/>
    <property type="match status" value="1"/>
</dbReference>
<evidence type="ECO:0000256" key="4">
    <source>
        <dbReference type="ARBA" id="ARBA00022618"/>
    </source>
</evidence>
<keyword evidence="5 11" id="KW-0547">Nucleotide-binding</keyword>
<reference evidence="16 17" key="1">
    <citation type="submission" date="2014-10" db="EMBL/GenBank/DDBJ databases">
        <title>Draft genome of anammox bacterium scalindua brodae, obtained using differential coverage binning of sequence data from two enrichment reactors.</title>
        <authorList>
            <person name="Speth D.R."/>
            <person name="Russ L."/>
            <person name="Kartal B."/>
            <person name="Op den Camp H.J."/>
            <person name="Dutilh B.E."/>
            <person name="Jetten M.S."/>
        </authorList>
    </citation>
    <scope>NUCLEOTIDE SEQUENCE [LARGE SCALE GENOMIC DNA]</scope>
    <source>
        <strain evidence="16">RU1</strain>
    </source>
</reference>
<dbReference type="NCBIfam" id="NF001126">
    <property type="entry name" value="PRK00139.1-4"/>
    <property type="match status" value="1"/>
</dbReference>
<protein>
    <recommendedName>
        <fullName evidence="11">UDP-N-acetylmuramoyl-L-alanyl-D-glutamate--2,6-diaminopimelate ligase</fullName>
        <ecNumber evidence="11">6.3.2.13</ecNumber>
    </recommendedName>
    <alternativeName>
        <fullName evidence="11">Meso-A2pm-adding enzyme</fullName>
    </alternativeName>
    <alternativeName>
        <fullName evidence="11">Meso-diaminopimelate-adding enzyme</fullName>
    </alternativeName>
    <alternativeName>
        <fullName evidence="11">UDP-MurNAc-L-Ala-D-Glu:meso-diaminopimelate ligase</fullName>
    </alternativeName>
    <alternativeName>
        <fullName evidence="11">UDP-MurNAc-tripeptide synthetase</fullName>
    </alternativeName>
    <alternativeName>
        <fullName evidence="11">UDP-N-acetylmuramyl-tripeptide synthetase</fullName>
    </alternativeName>
</protein>
<dbReference type="Gene3D" id="3.40.1390.10">
    <property type="entry name" value="MurE/MurF, N-terminal domain"/>
    <property type="match status" value="1"/>
</dbReference>
<dbReference type="GO" id="GO:0000287">
    <property type="term" value="F:magnesium ion binding"/>
    <property type="evidence" value="ECO:0007669"/>
    <property type="project" value="UniProtKB-UniRule"/>
</dbReference>
<keyword evidence="8 11" id="KW-0573">Peptidoglycan synthesis</keyword>
<dbReference type="GO" id="GO:0005737">
    <property type="term" value="C:cytoplasm"/>
    <property type="evidence" value="ECO:0007669"/>
    <property type="project" value="UniProtKB-SubCell"/>
</dbReference>
<keyword evidence="10 11" id="KW-0961">Cell wall biogenesis/degradation</keyword>
<comment type="pathway">
    <text evidence="11 12">Cell wall biogenesis; peptidoglycan biosynthesis.</text>
</comment>
<evidence type="ECO:0000259" key="15">
    <source>
        <dbReference type="Pfam" id="PF08245"/>
    </source>
</evidence>
<feature type="binding site" evidence="11">
    <location>
        <begin position="152"/>
        <end position="153"/>
    </location>
    <ligand>
        <name>UDP-N-acetyl-alpha-D-muramoyl-L-alanyl-D-glutamate</name>
        <dbReference type="ChEBI" id="CHEBI:83900"/>
    </ligand>
</feature>
<dbReference type="EMBL" id="JRYO01000092">
    <property type="protein sequence ID" value="KHE92780.1"/>
    <property type="molecule type" value="Genomic_DNA"/>
</dbReference>
<keyword evidence="11" id="KW-0460">Magnesium</keyword>
<dbReference type="InterPro" id="IPR036615">
    <property type="entry name" value="Mur_ligase_C_dom_sf"/>
</dbReference>
<keyword evidence="3 11" id="KW-0436">Ligase</keyword>
<evidence type="ECO:0000256" key="12">
    <source>
        <dbReference type="RuleBase" id="RU004135"/>
    </source>
</evidence>
<dbReference type="NCBIfam" id="NF001124">
    <property type="entry name" value="PRK00139.1-2"/>
    <property type="match status" value="1"/>
</dbReference>
<dbReference type="Pfam" id="PF02875">
    <property type="entry name" value="Mur_ligase_C"/>
    <property type="match status" value="1"/>
</dbReference>
<feature type="modified residue" description="N6-carboxylysine" evidence="11">
    <location>
        <position position="219"/>
    </location>
</feature>
<proteinExistence type="inferred from homology"/>
<evidence type="ECO:0000313" key="17">
    <source>
        <dbReference type="Proteomes" id="UP000030652"/>
    </source>
</evidence>
<comment type="cofactor">
    <cofactor evidence="11">
        <name>Mg(2+)</name>
        <dbReference type="ChEBI" id="CHEBI:18420"/>
    </cofactor>
</comment>
<name>A0A0B0EQ35_9BACT</name>
<feature type="binding site" evidence="11">
    <location>
        <position position="179"/>
    </location>
    <ligand>
        <name>UDP-N-acetyl-alpha-D-muramoyl-L-alanyl-D-glutamate</name>
        <dbReference type="ChEBI" id="CHEBI:83900"/>
    </ligand>
</feature>
<dbReference type="PANTHER" id="PTHR23135:SF4">
    <property type="entry name" value="UDP-N-ACETYLMURAMOYL-L-ALANYL-D-GLUTAMATE--2,6-DIAMINOPIMELATE LIGASE MURE HOMOLOG, CHLOROPLASTIC"/>
    <property type="match status" value="1"/>
</dbReference>
<feature type="binding site" evidence="11">
    <location>
        <position position="379"/>
    </location>
    <ligand>
        <name>meso-2,6-diaminopimelate</name>
        <dbReference type="ChEBI" id="CHEBI:57791"/>
    </ligand>
</feature>
<dbReference type="GO" id="GO:0004326">
    <property type="term" value="F:tetrahydrofolylpolyglutamate synthase activity"/>
    <property type="evidence" value="ECO:0007669"/>
    <property type="project" value="InterPro"/>
</dbReference>
<dbReference type="PROSITE" id="PS01011">
    <property type="entry name" value="FOLYLPOLYGLU_SYNT_1"/>
    <property type="match status" value="1"/>
</dbReference>
<dbReference type="HAMAP" id="MF_00208">
    <property type="entry name" value="MurE"/>
    <property type="match status" value="1"/>
</dbReference>
<evidence type="ECO:0000256" key="11">
    <source>
        <dbReference type="HAMAP-Rule" id="MF_00208"/>
    </source>
</evidence>
<keyword evidence="6 11" id="KW-0067">ATP-binding</keyword>
<comment type="caution">
    <text evidence="11">Lacks conserved residue(s) required for the propagation of feature annotation.</text>
</comment>
<dbReference type="GO" id="GO:0051301">
    <property type="term" value="P:cell division"/>
    <property type="evidence" value="ECO:0007669"/>
    <property type="project" value="UniProtKB-KW"/>
</dbReference>